<evidence type="ECO:0000313" key="2">
    <source>
        <dbReference type="EMBL" id="TFE88884.1"/>
    </source>
</evidence>
<keyword evidence="3" id="KW-1185">Reference proteome</keyword>
<dbReference type="EMBL" id="MYFO01000008">
    <property type="protein sequence ID" value="TFE88884.1"/>
    <property type="molecule type" value="Genomic_DNA"/>
</dbReference>
<keyword evidence="1" id="KW-1133">Transmembrane helix</keyword>
<dbReference type="OrthoDB" id="2629325at2"/>
<reference evidence="2 3" key="1">
    <citation type="submission" date="2017-03" db="EMBL/GenBank/DDBJ databases">
        <title>Isolation of Levoglucosan Utilizing Bacteria.</title>
        <authorList>
            <person name="Arya A.S."/>
        </authorList>
    </citation>
    <scope>NUCLEOTIDE SEQUENCE [LARGE SCALE GENOMIC DNA]</scope>
    <source>
        <strain evidence="2 3">MEC069</strain>
    </source>
</reference>
<feature type="transmembrane region" description="Helical" evidence="1">
    <location>
        <begin position="12"/>
        <end position="34"/>
    </location>
</feature>
<keyword evidence="1" id="KW-0472">Membrane</keyword>
<gene>
    <name evidence="2" type="ORF">B5M42_08195</name>
</gene>
<dbReference type="Pfam" id="PF09527">
    <property type="entry name" value="ATPase_gene1"/>
    <property type="match status" value="1"/>
</dbReference>
<comment type="caution">
    <text evidence="2">The sequence shown here is derived from an EMBL/GenBank/DDBJ whole genome shotgun (WGS) entry which is preliminary data.</text>
</comment>
<dbReference type="InterPro" id="IPR032820">
    <property type="entry name" value="ATPase_put"/>
</dbReference>
<protein>
    <recommendedName>
        <fullName evidence="4">AtpZ/AtpI family protein</fullName>
    </recommendedName>
</protein>
<dbReference type="RefSeq" id="WP_134751612.1">
    <property type="nucleotide sequence ID" value="NZ_MYFO02000011.1"/>
</dbReference>
<dbReference type="AlphaFoldDB" id="A0A4Y8Q5C2"/>
<organism evidence="2 3">
    <name type="scientific">Paenibacillus athensensis</name>
    <dbReference type="NCBI Taxonomy" id="1967502"/>
    <lineage>
        <taxon>Bacteria</taxon>
        <taxon>Bacillati</taxon>
        <taxon>Bacillota</taxon>
        <taxon>Bacilli</taxon>
        <taxon>Bacillales</taxon>
        <taxon>Paenibacillaceae</taxon>
        <taxon>Paenibacillus</taxon>
    </lineage>
</organism>
<keyword evidence="1" id="KW-0812">Transmembrane</keyword>
<accession>A0A4Y8Q5C2</accession>
<name>A0A4Y8Q5C2_9BACL</name>
<sequence>MKEPNPKDNPWRAAALTSAIGVDLVVCLLAGYYFGDWLSHTLGGTFWVLGGFLLGLAASIVSIYFMIKQYGGL</sequence>
<evidence type="ECO:0008006" key="4">
    <source>
        <dbReference type="Google" id="ProtNLM"/>
    </source>
</evidence>
<evidence type="ECO:0000256" key="1">
    <source>
        <dbReference type="SAM" id="Phobius"/>
    </source>
</evidence>
<dbReference type="Proteomes" id="UP000298246">
    <property type="component" value="Unassembled WGS sequence"/>
</dbReference>
<proteinExistence type="predicted"/>
<evidence type="ECO:0000313" key="3">
    <source>
        <dbReference type="Proteomes" id="UP000298246"/>
    </source>
</evidence>
<feature type="transmembrane region" description="Helical" evidence="1">
    <location>
        <begin position="46"/>
        <end position="67"/>
    </location>
</feature>